<dbReference type="PANTHER" id="PTHR31480">
    <property type="entry name" value="BIFUNCTIONAL LYCOPENE CYCLASE/PHYTOENE SYNTHASE"/>
    <property type="match status" value="1"/>
</dbReference>
<organism evidence="4 5">
    <name type="scientific">Datura stramonium</name>
    <name type="common">Jimsonweed</name>
    <name type="synonym">Common thornapple</name>
    <dbReference type="NCBI Taxonomy" id="4076"/>
    <lineage>
        <taxon>Eukaryota</taxon>
        <taxon>Viridiplantae</taxon>
        <taxon>Streptophyta</taxon>
        <taxon>Embryophyta</taxon>
        <taxon>Tracheophyta</taxon>
        <taxon>Spermatophyta</taxon>
        <taxon>Magnoliopsida</taxon>
        <taxon>eudicotyledons</taxon>
        <taxon>Gunneridae</taxon>
        <taxon>Pentapetalae</taxon>
        <taxon>asterids</taxon>
        <taxon>lamiids</taxon>
        <taxon>Solanales</taxon>
        <taxon>Solanaceae</taxon>
        <taxon>Solanoideae</taxon>
        <taxon>Datureae</taxon>
        <taxon>Datura</taxon>
    </lineage>
</organism>
<comment type="caution">
    <text evidence="4">The sequence shown here is derived from an EMBL/GenBank/DDBJ whole genome shotgun (WGS) entry which is preliminary data.</text>
</comment>
<evidence type="ECO:0000313" key="5">
    <source>
        <dbReference type="Proteomes" id="UP000823775"/>
    </source>
</evidence>
<accession>A0ABS8UJU4</accession>
<keyword evidence="5" id="KW-1185">Reference proteome</keyword>
<name>A0ABS8UJU4_DATST</name>
<dbReference type="Gene3D" id="1.10.600.10">
    <property type="entry name" value="Farnesyl Diphosphate Synthase"/>
    <property type="match status" value="1"/>
</dbReference>
<evidence type="ECO:0000256" key="1">
    <source>
        <dbReference type="ARBA" id="ARBA00001805"/>
    </source>
</evidence>
<dbReference type="EMBL" id="JACEIK010002108">
    <property type="protein sequence ID" value="MCD9559162.1"/>
    <property type="molecule type" value="Genomic_DNA"/>
</dbReference>
<dbReference type="SUPFAM" id="SSF48576">
    <property type="entry name" value="Terpenoid synthases"/>
    <property type="match status" value="1"/>
</dbReference>
<dbReference type="Pfam" id="PF00494">
    <property type="entry name" value="SQS_PSY"/>
    <property type="match status" value="1"/>
</dbReference>
<dbReference type="InterPro" id="IPR002060">
    <property type="entry name" value="Squ/phyt_synthse"/>
</dbReference>
<evidence type="ECO:0000313" key="4">
    <source>
        <dbReference type="EMBL" id="MCD9559162.1"/>
    </source>
</evidence>
<protein>
    <recommendedName>
        <fullName evidence="2">15-cis-phytoene synthase</fullName>
        <ecNumber evidence="2">2.5.1.32</ecNumber>
    </recommendedName>
</protein>
<keyword evidence="3" id="KW-0125">Carotenoid biosynthesis</keyword>
<dbReference type="Proteomes" id="UP000823775">
    <property type="component" value="Unassembled WGS sequence"/>
</dbReference>
<reference evidence="4 5" key="1">
    <citation type="journal article" date="2021" name="BMC Genomics">
        <title>Datura genome reveals duplications of psychoactive alkaloid biosynthetic genes and high mutation rate following tissue culture.</title>
        <authorList>
            <person name="Rajewski A."/>
            <person name="Carter-House D."/>
            <person name="Stajich J."/>
            <person name="Litt A."/>
        </authorList>
    </citation>
    <scope>NUCLEOTIDE SEQUENCE [LARGE SCALE GENOMIC DNA]</scope>
    <source>
        <strain evidence="4">AR-01</strain>
    </source>
</reference>
<dbReference type="InterPro" id="IPR008949">
    <property type="entry name" value="Isoprenoid_synthase_dom_sf"/>
</dbReference>
<gene>
    <name evidence="4" type="ORF">HAX54_016985</name>
</gene>
<dbReference type="EC" id="2.5.1.32" evidence="2"/>
<evidence type="ECO:0000256" key="3">
    <source>
        <dbReference type="ARBA" id="ARBA00022746"/>
    </source>
</evidence>
<sequence length="77" mass="8681">MKKQIQRARKFFDEAEKGVTELSSASRWPVLASLLLYRKILDEIRQATTATSQEGLCEQAKEASHVAHCLCKISYAP</sequence>
<proteinExistence type="predicted"/>
<evidence type="ECO:0000256" key="2">
    <source>
        <dbReference type="ARBA" id="ARBA00012396"/>
    </source>
</evidence>
<comment type="catalytic activity">
    <reaction evidence="1">
        <text>2 (2E,6E,10E)-geranylgeranyl diphosphate = 15-cis-phytoene + 2 diphosphate</text>
        <dbReference type="Rhea" id="RHEA:34475"/>
        <dbReference type="ChEBI" id="CHEBI:27787"/>
        <dbReference type="ChEBI" id="CHEBI:33019"/>
        <dbReference type="ChEBI" id="CHEBI:58756"/>
        <dbReference type="EC" id="2.5.1.32"/>
    </reaction>
</comment>